<gene>
    <name evidence="10" type="ORF">BN9_014920</name>
</gene>
<comment type="caution">
    <text evidence="10">The sequence shown here is derived from an EMBL/GenBank/DDBJ whole genome shotgun (WGS) entry which is preliminary data.</text>
</comment>
<dbReference type="STRING" id="65357.A0A024G1H7"/>
<evidence type="ECO:0000313" key="11">
    <source>
        <dbReference type="Proteomes" id="UP000053237"/>
    </source>
</evidence>
<dbReference type="GO" id="GO:0005868">
    <property type="term" value="C:cytoplasmic dynein complex"/>
    <property type="evidence" value="ECO:0007669"/>
    <property type="project" value="TreeGrafter"/>
</dbReference>
<accession>A0A024G1H7</accession>
<dbReference type="SUPFAM" id="SSF54648">
    <property type="entry name" value="DLC"/>
    <property type="match status" value="1"/>
</dbReference>
<evidence type="ECO:0000256" key="1">
    <source>
        <dbReference type="ARBA" id="ARBA00004245"/>
    </source>
</evidence>
<dbReference type="Proteomes" id="UP000053237">
    <property type="component" value="Unassembled WGS sequence"/>
</dbReference>
<dbReference type="Pfam" id="PF01221">
    <property type="entry name" value="Dynein_light"/>
    <property type="match status" value="1"/>
</dbReference>
<dbReference type="InterPro" id="IPR001372">
    <property type="entry name" value="Dynein_light_chain_typ-1/2"/>
</dbReference>
<keyword evidence="3 8" id="KW-0963">Cytoplasm</keyword>
<dbReference type="SMART" id="SM01375">
    <property type="entry name" value="Dynein_light"/>
    <property type="match status" value="1"/>
</dbReference>
<dbReference type="GO" id="GO:0045505">
    <property type="term" value="F:dynein intermediate chain binding"/>
    <property type="evidence" value="ECO:0007669"/>
    <property type="project" value="TreeGrafter"/>
</dbReference>
<evidence type="ECO:0000256" key="7">
    <source>
        <dbReference type="ARBA" id="ARBA00023212"/>
    </source>
</evidence>
<evidence type="ECO:0000256" key="3">
    <source>
        <dbReference type="ARBA" id="ARBA00022490"/>
    </source>
</evidence>
<dbReference type="PANTHER" id="PTHR11886">
    <property type="entry name" value="DYNEIN LIGHT CHAIN"/>
    <property type="match status" value="1"/>
</dbReference>
<keyword evidence="7 8" id="KW-0206">Cytoskeleton</keyword>
<keyword evidence="9" id="KW-1133">Transmembrane helix</keyword>
<keyword evidence="5 8" id="KW-0243">Dynein</keyword>
<dbReference type="InterPro" id="IPR037177">
    <property type="entry name" value="DLC_sf"/>
</dbReference>
<proteinExistence type="inferred from homology"/>
<evidence type="ECO:0000313" key="10">
    <source>
        <dbReference type="EMBL" id="CCI40708.1"/>
    </source>
</evidence>
<reference evidence="10 11" key="1">
    <citation type="submission" date="2012-05" db="EMBL/GenBank/DDBJ databases">
        <title>Recombination and specialization in a pathogen metapopulation.</title>
        <authorList>
            <person name="Gardiner A."/>
            <person name="Kemen E."/>
            <person name="Schultz-Larsen T."/>
            <person name="MacLean D."/>
            <person name="Van Oosterhout C."/>
            <person name="Jones J.D.G."/>
        </authorList>
    </citation>
    <scope>NUCLEOTIDE SEQUENCE [LARGE SCALE GENOMIC DNA]</scope>
    <source>
        <strain evidence="10 11">Ac Nc2</strain>
    </source>
</reference>
<protein>
    <recommendedName>
        <fullName evidence="8">Dynein light chain</fullName>
    </recommendedName>
</protein>
<sequence length="117" mass="13192">MSKVQKRDDVMIGAIRIVHNDSSKEIEDAITNSASNALRALCKGEKLQFTEIAEQIKKEMEQMQPGAWHVIVGKSFGSFVTHEVKCAYYLGFFQLSTAVSLLYFFLGQIGFLVYRHG</sequence>
<evidence type="ECO:0000256" key="4">
    <source>
        <dbReference type="ARBA" id="ARBA00022701"/>
    </source>
</evidence>
<dbReference type="InterPro" id="IPR019763">
    <property type="entry name" value="Dynein_light_1/2_CS"/>
</dbReference>
<dbReference type="GO" id="GO:0007017">
    <property type="term" value="P:microtubule-based process"/>
    <property type="evidence" value="ECO:0007669"/>
    <property type="project" value="InterPro"/>
</dbReference>
<dbReference type="OrthoDB" id="10033309at2759"/>
<dbReference type="AlphaFoldDB" id="A0A024G1H7"/>
<comment type="similarity">
    <text evidence="2 8">Belongs to the dynein light chain family.</text>
</comment>
<evidence type="ECO:0000256" key="5">
    <source>
        <dbReference type="ARBA" id="ARBA00023017"/>
    </source>
</evidence>
<dbReference type="PROSITE" id="PS01239">
    <property type="entry name" value="DYNEIN_LIGHT_1"/>
    <property type="match status" value="1"/>
</dbReference>
<evidence type="ECO:0000256" key="8">
    <source>
        <dbReference type="RuleBase" id="RU365010"/>
    </source>
</evidence>
<keyword evidence="9" id="KW-0812">Transmembrane</keyword>
<feature type="transmembrane region" description="Helical" evidence="9">
    <location>
        <begin position="87"/>
        <end position="114"/>
    </location>
</feature>
<keyword evidence="6 8" id="KW-0505">Motor protein</keyword>
<evidence type="ECO:0000256" key="9">
    <source>
        <dbReference type="SAM" id="Phobius"/>
    </source>
</evidence>
<dbReference type="PANTHER" id="PTHR11886:SF35">
    <property type="entry name" value="DYNEIN LIGHT CHAIN"/>
    <property type="match status" value="1"/>
</dbReference>
<keyword evidence="9" id="KW-0472">Membrane</keyword>
<name>A0A024G1H7_9STRA</name>
<keyword evidence="4 8" id="KW-0493">Microtubule</keyword>
<dbReference type="GO" id="GO:0005874">
    <property type="term" value="C:microtubule"/>
    <property type="evidence" value="ECO:0007669"/>
    <property type="project" value="UniProtKB-KW"/>
</dbReference>
<evidence type="ECO:0000256" key="2">
    <source>
        <dbReference type="ARBA" id="ARBA00010156"/>
    </source>
</evidence>
<dbReference type="InParanoid" id="A0A024G1H7"/>
<comment type="subcellular location">
    <subcellularLocation>
        <location evidence="1 8">Cytoplasm</location>
        <location evidence="1 8">Cytoskeleton</location>
    </subcellularLocation>
</comment>
<organism evidence="10 11">
    <name type="scientific">Albugo candida</name>
    <dbReference type="NCBI Taxonomy" id="65357"/>
    <lineage>
        <taxon>Eukaryota</taxon>
        <taxon>Sar</taxon>
        <taxon>Stramenopiles</taxon>
        <taxon>Oomycota</taxon>
        <taxon>Peronosporomycetes</taxon>
        <taxon>Albuginales</taxon>
        <taxon>Albuginaceae</taxon>
        <taxon>Albugo</taxon>
    </lineage>
</organism>
<keyword evidence="11" id="KW-1185">Reference proteome</keyword>
<dbReference type="EMBL" id="CAIX01000011">
    <property type="protein sequence ID" value="CCI40708.1"/>
    <property type="molecule type" value="Genomic_DNA"/>
</dbReference>
<dbReference type="Gene3D" id="3.30.740.10">
    <property type="entry name" value="Protein Inhibitor Of Neuronal Nitric Oxide Synthase"/>
    <property type="match status" value="1"/>
</dbReference>
<evidence type="ECO:0000256" key="6">
    <source>
        <dbReference type="ARBA" id="ARBA00023175"/>
    </source>
</evidence>